<evidence type="ECO:0000256" key="9">
    <source>
        <dbReference type="ARBA" id="ARBA00023157"/>
    </source>
</evidence>
<name>A0A915EW39_9CEST</name>
<dbReference type="Proteomes" id="UP000887562">
    <property type="component" value="Unplaced"/>
</dbReference>
<feature type="domain" description="IPT/TIG" evidence="14">
    <location>
        <begin position="979"/>
        <end position="1082"/>
    </location>
</feature>
<comment type="similarity">
    <text evidence="2">Belongs to the plexin family.</text>
</comment>
<organism evidence="16 17">
    <name type="scientific">Echinococcus canadensis</name>
    <dbReference type="NCBI Taxonomy" id="519352"/>
    <lineage>
        <taxon>Eukaryota</taxon>
        <taxon>Metazoa</taxon>
        <taxon>Spiralia</taxon>
        <taxon>Lophotrochozoa</taxon>
        <taxon>Platyhelminthes</taxon>
        <taxon>Cestoda</taxon>
        <taxon>Eucestoda</taxon>
        <taxon>Cyclophyllidea</taxon>
        <taxon>Taeniidae</taxon>
        <taxon>Echinococcus</taxon>
        <taxon>Echinococcus canadensis group</taxon>
    </lineage>
</organism>
<keyword evidence="5" id="KW-0732">Signal</keyword>
<evidence type="ECO:0000256" key="5">
    <source>
        <dbReference type="ARBA" id="ARBA00022729"/>
    </source>
</evidence>
<feature type="region of interest" description="Disordered" evidence="11">
    <location>
        <begin position="1352"/>
        <end position="1379"/>
    </location>
</feature>
<dbReference type="Pfam" id="PF20170">
    <property type="entry name" value="Plexin_RBD"/>
    <property type="match status" value="1"/>
</dbReference>
<evidence type="ECO:0000256" key="2">
    <source>
        <dbReference type="ARBA" id="ARBA00010297"/>
    </source>
</evidence>
<dbReference type="InterPro" id="IPR002165">
    <property type="entry name" value="Plexin_repeat"/>
</dbReference>
<dbReference type="SUPFAM" id="SSF103575">
    <property type="entry name" value="Plexin repeat"/>
    <property type="match status" value="1"/>
</dbReference>
<evidence type="ECO:0000256" key="6">
    <source>
        <dbReference type="ARBA" id="ARBA00022737"/>
    </source>
</evidence>
<feature type="domain" description="PSI" evidence="13">
    <location>
        <begin position="537"/>
        <end position="585"/>
    </location>
</feature>
<dbReference type="InterPro" id="IPR031148">
    <property type="entry name" value="Plexin"/>
</dbReference>
<dbReference type="InterPro" id="IPR014756">
    <property type="entry name" value="Ig_E-set"/>
</dbReference>
<evidence type="ECO:0000256" key="7">
    <source>
        <dbReference type="ARBA" id="ARBA00022989"/>
    </source>
</evidence>
<dbReference type="GO" id="GO:0017154">
    <property type="term" value="F:semaphorin receptor activity"/>
    <property type="evidence" value="ECO:0007669"/>
    <property type="project" value="InterPro"/>
</dbReference>
<evidence type="ECO:0000256" key="10">
    <source>
        <dbReference type="ARBA" id="ARBA00023180"/>
    </source>
</evidence>
<feature type="region of interest" description="Disordered" evidence="11">
    <location>
        <begin position="2382"/>
        <end position="2435"/>
    </location>
</feature>
<evidence type="ECO:0000256" key="8">
    <source>
        <dbReference type="ARBA" id="ARBA00023136"/>
    </source>
</evidence>
<evidence type="ECO:0000256" key="1">
    <source>
        <dbReference type="ARBA" id="ARBA00004162"/>
    </source>
</evidence>
<dbReference type="PANTHER" id="PTHR22625:SF70">
    <property type="entry name" value="PLEXIN A, ISOFORM A"/>
    <property type="match status" value="1"/>
</dbReference>
<evidence type="ECO:0000313" key="17">
    <source>
        <dbReference type="WBParaSite" id="maker-E.canG7_contigs_1387-snap-gene-0.24-mRNA-1"/>
    </source>
</evidence>
<dbReference type="InterPro" id="IPR036352">
    <property type="entry name" value="Semap_dom_sf"/>
</dbReference>
<feature type="compositionally biased region" description="Polar residues" evidence="11">
    <location>
        <begin position="2406"/>
        <end position="2422"/>
    </location>
</feature>
<dbReference type="Pfam" id="PF08337">
    <property type="entry name" value="Plexin_cytopl"/>
    <property type="match status" value="1"/>
</dbReference>
<dbReference type="Pfam" id="PF01833">
    <property type="entry name" value="TIG"/>
    <property type="match status" value="1"/>
</dbReference>
<evidence type="ECO:0000313" key="16">
    <source>
        <dbReference type="Proteomes" id="UP000887562"/>
    </source>
</evidence>
<dbReference type="SMART" id="SM00630">
    <property type="entry name" value="Sema"/>
    <property type="match status" value="1"/>
</dbReference>
<feature type="domain" description="IPT/TIG" evidence="14">
    <location>
        <begin position="1083"/>
        <end position="1188"/>
    </location>
</feature>
<dbReference type="SUPFAM" id="SSF48350">
    <property type="entry name" value="GTPase activation domain, GAP"/>
    <property type="match status" value="1"/>
</dbReference>
<feature type="region of interest" description="Disordered" evidence="11">
    <location>
        <begin position="2053"/>
        <end position="2084"/>
    </location>
</feature>
<evidence type="ECO:0000256" key="3">
    <source>
        <dbReference type="ARBA" id="ARBA00022475"/>
    </source>
</evidence>
<evidence type="ECO:0000256" key="12">
    <source>
        <dbReference type="SAM" id="Phobius"/>
    </source>
</evidence>
<evidence type="ECO:0000256" key="4">
    <source>
        <dbReference type="ARBA" id="ARBA00022692"/>
    </source>
</evidence>
<dbReference type="Gene3D" id="1.10.506.10">
    <property type="entry name" value="GTPase Activation - p120gap, domain 1"/>
    <property type="match status" value="2"/>
</dbReference>
<dbReference type="Gene3D" id="2.60.40.10">
    <property type="entry name" value="Immunoglobulins"/>
    <property type="match status" value="3"/>
</dbReference>
<evidence type="ECO:0000259" key="14">
    <source>
        <dbReference type="SMART" id="SM00429"/>
    </source>
</evidence>
<dbReference type="SMART" id="SM00423">
    <property type="entry name" value="PSI"/>
    <property type="match status" value="3"/>
</dbReference>
<dbReference type="PANTHER" id="PTHR22625">
    <property type="entry name" value="PLEXIN"/>
    <property type="match status" value="1"/>
</dbReference>
<feature type="domain" description="Sema" evidence="15">
    <location>
        <begin position="58"/>
        <end position="519"/>
    </location>
</feature>
<feature type="domain" description="PSI" evidence="13">
    <location>
        <begin position="730"/>
        <end position="770"/>
    </location>
</feature>
<accession>A0A915EW39</accession>
<dbReference type="InterPro" id="IPR013548">
    <property type="entry name" value="Plexin_cytoplasmic_RasGAP_dom"/>
</dbReference>
<keyword evidence="6" id="KW-0677">Repeat</keyword>
<dbReference type="SUPFAM" id="SSF101912">
    <property type="entry name" value="Sema domain"/>
    <property type="match status" value="1"/>
</dbReference>
<keyword evidence="8 12" id="KW-0472">Membrane</keyword>
<feature type="transmembrane region" description="Helical" evidence="12">
    <location>
        <begin position="12"/>
        <end position="40"/>
    </location>
</feature>
<protein>
    <submittedName>
        <fullName evidence="17">Uncharacterized protein</fullName>
    </submittedName>
</protein>
<dbReference type="SUPFAM" id="SSF81296">
    <property type="entry name" value="E set domains"/>
    <property type="match status" value="1"/>
</dbReference>
<keyword evidence="4 12" id="KW-0812">Transmembrane</keyword>
<reference evidence="17" key="1">
    <citation type="submission" date="2022-11" db="UniProtKB">
        <authorList>
            <consortium name="WormBaseParasite"/>
        </authorList>
    </citation>
    <scope>IDENTIFICATION</scope>
</reference>
<feature type="region of interest" description="Disordered" evidence="11">
    <location>
        <begin position="1991"/>
        <end position="2038"/>
    </location>
</feature>
<dbReference type="InterPro" id="IPR008936">
    <property type="entry name" value="Rho_GTPase_activation_prot"/>
</dbReference>
<comment type="subcellular location">
    <subcellularLocation>
        <location evidence="1">Cell membrane</location>
        <topology evidence="1">Single-pass membrane protein</topology>
    </subcellularLocation>
</comment>
<dbReference type="InterPro" id="IPR002909">
    <property type="entry name" value="IPT_dom"/>
</dbReference>
<feature type="domain" description="PSI" evidence="13">
    <location>
        <begin position="923"/>
        <end position="978"/>
    </location>
</feature>
<keyword evidence="7 12" id="KW-1133">Transmembrane helix</keyword>
<dbReference type="WBParaSite" id="maker-E.canG7_contigs_1387-snap-gene-0.24-mRNA-1">
    <property type="protein sequence ID" value="maker-E.canG7_contigs_1387-snap-gene-0.24-mRNA-1"/>
    <property type="gene ID" value="EcG7_04812"/>
</dbReference>
<dbReference type="CDD" id="cd00603">
    <property type="entry name" value="IPT_PCSR"/>
    <property type="match status" value="1"/>
</dbReference>
<dbReference type="Gene3D" id="2.130.10.10">
    <property type="entry name" value="YVTN repeat-like/Quinoprotein amine dehydrogenase"/>
    <property type="match status" value="1"/>
</dbReference>
<dbReference type="InterPro" id="IPR046800">
    <property type="entry name" value="Plexin_RBD"/>
</dbReference>
<dbReference type="Gene3D" id="3.10.20.90">
    <property type="entry name" value="Phosphatidylinositol 3-kinase Catalytic Subunit, Chain A, domain 1"/>
    <property type="match status" value="1"/>
</dbReference>
<proteinExistence type="inferred from homology"/>
<evidence type="ECO:0000259" key="13">
    <source>
        <dbReference type="SMART" id="SM00423"/>
    </source>
</evidence>
<dbReference type="GO" id="GO:0030334">
    <property type="term" value="P:regulation of cell migration"/>
    <property type="evidence" value="ECO:0007669"/>
    <property type="project" value="TreeGrafter"/>
</dbReference>
<feature type="compositionally biased region" description="Low complexity" evidence="11">
    <location>
        <begin position="2015"/>
        <end position="2036"/>
    </location>
</feature>
<dbReference type="SMART" id="SM00429">
    <property type="entry name" value="IPT"/>
    <property type="match status" value="3"/>
</dbReference>
<feature type="domain" description="IPT/TIG" evidence="14">
    <location>
        <begin position="1193"/>
        <end position="1278"/>
    </location>
</feature>
<dbReference type="Pfam" id="PF01437">
    <property type="entry name" value="PSI"/>
    <property type="match status" value="1"/>
</dbReference>
<keyword evidence="3" id="KW-1003">Cell membrane</keyword>
<dbReference type="GO" id="GO:0002116">
    <property type="term" value="C:semaphorin receptor complex"/>
    <property type="evidence" value="ECO:0007669"/>
    <property type="project" value="TreeGrafter"/>
</dbReference>
<feature type="compositionally biased region" description="Basic residues" evidence="11">
    <location>
        <begin position="2064"/>
        <end position="2073"/>
    </location>
</feature>
<evidence type="ECO:0000259" key="15">
    <source>
        <dbReference type="SMART" id="SM00630"/>
    </source>
</evidence>
<keyword evidence="9" id="KW-1015">Disulfide bond</keyword>
<keyword evidence="10" id="KW-0325">Glycoprotein</keyword>
<dbReference type="InterPro" id="IPR013783">
    <property type="entry name" value="Ig-like_fold"/>
</dbReference>
<dbReference type="InterPro" id="IPR001627">
    <property type="entry name" value="Semap_dom"/>
</dbReference>
<dbReference type="GO" id="GO:0005886">
    <property type="term" value="C:plasma membrane"/>
    <property type="evidence" value="ECO:0007669"/>
    <property type="project" value="UniProtKB-SubCell"/>
</dbReference>
<dbReference type="InterPro" id="IPR015943">
    <property type="entry name" value="WD40/YVTN_repeat-like_dom_sf"/>
</dbReference>
<sequence>MSERKSKVVCKSAALIISLALNSGIAGLASDVFFVLVYYANGPLPSGYRSDDCGPRLTDAFVKSWSTSNFEYVESLSDLRPESSAPSEPNLANNDFVPVEDALYVCYNVFHGFCERLQLTNISVIKPWKRHSSLLDFHPKRAPDIPIPVVNWNTSLSSTLTVDSSYIYVGLEQDQFQDATLVDLDPISVRLRDFDYASKEPSVKSSLRLQESDFRIKYKFSFQYTLEKGQRGLSQPVVPHIYFVAQQPSITEFGMLETRIARVCSGDKFLHSYADLELSCEGCFLPDRGQAQKKFGALNVATRGTIGTETAMPRFARLNNSKVVPKWHQPLSFSDDFNNVLLVAFASQLTELVDYVSAWKPNFEAKNPLIRGTAIVFYTLAEIDAMFGLVIHNCLIGKTSIGPPHFLHGYPKKCDKDGPLLPLLKLNHYCPTNPMNWPISGSIQSERLSAPPILMLDVDATGIAITRVADAFTVLVVTTDEGELLKYAVEEDGEARLITSKQLTSRRKPLRGLTLDDTALVAFAISDEKVYRVELQNCSALDSCGACLALRDPYCGWCLAEGVCTHKAACGTPWLPYRASASRCPKIALVDPPGMDVNRRGGSVSGLSVLTLRPSAILSAAFTASLSTATGWLGRQRRLLCAFRYPHPNDRGGEVEPSRRRGPLYVQTEASLIPGSSNISCNLPEPTELPTLGRGEQLKETLVWLESAESSTASKGSTYPLAAGVFTIYDCRRFTDCQVCLSSRFDCMWHLIEGRCLSSTDSRNSYLTSPLPFPPNRPKPALICTKFDCKCPLFVVDQVITTIEALKPVSVVASVSNILTLAERFSCSENCTGQWTTGVYNRTSSTVTCNFSGISVPDVIHSGGNATGLEDVATWHHNLLNFVTWGVVKCEIRIHWHNDRLPNQPEPGHPLANLEAASLEVFECSRMAAYCDSCLALPPRFACVWCSTVSTPTAALEGTMGCLHAERCPHLASVTFCPHLQLLKVIPENATLSGQTPLTIRGLNLGSELKDLEISAVFANSDMESIACTVIPEDFQPSRQVTCRLQPMKRRPKQPEAPLKCHITLRLRKAHAQTTSLPFTFLSPKIESFSPQRGPIAGGTLLRIYGRDLNVGAFVTVVLVLSAIGGQNNVKCEVIYLSAGIITCRTQAIDSTLLSLASELDSGATDGIPSSVALFHDKTLTKAPFQIFVYKPNPAIRTVSKTLVFLSGGTIIHVYGQYLDVIESPQIVFYHNGMEFVEACRYEHVYLCCVSPSLTLDVRRKRAADVYSSTIVRPITNPSIIPKIYSFEHDDDNLDNLGKTNSAILVPYGFIMDNVTDVLVLGAFSVFPNPEVFPFVEDRLIESFTPRLSSATSKETSVASTDGGVVEGNHLDSNVRSGKSSSVQDRHLLRFHGNFEALADVSDLQALEELSIIVVTGTAENQTNRTCKPIILKTDEIRCELNLNDLVEGKDYPIIIQFGKYLKFRPGVVQFKRLGPLGGRDRAVIVASSLMGAVTLVACLFLAMWCRSRRTERDLEKRFQIRWAEQEKCVARAFKNDFIELQTHVEELVQDLNRSSLPIRDYQTYCLFSLFPEYHLSLVRPSDPHDMPPRTAGPCPDSLEDVSVSTLLPHPLVSVFKVPANVQEVADRGIFLFNRLLHNNHFLCLLVHAIESNRNIDARAKSQIASLLSIILHPDMEYFTQIILSLITDLLRKSRDHGGDSRLLTAFRRAESVIAKMLSNWFTFLLYNFIREHAAEHLFILYRALRQQINTGPRDAVTGLARYTLDAATLLKSDLLSRPIMLLVVDPEGLFGPLCPANMAVRVLSCDTVTQAKEKILDAIYRNTPYKSQLRPTDVHLKKLVGAFDSGTEFSGSFEKAADLLMMDWDLDVRRDATNASIEGPPYRLNCLSDYKMTDNDVVALVRARESLLLTNGGGTLPAAASRVAHSCTSPSGSLPLPLHQPLQPPPLLNSHQQAPFNMRPTGGPSALLWYHLERPTNADLQVTERSEWARREKEERGLSHQRPLCCHPRSRLMSSASHPSPSSSSPTLPAQQQQPCGGLDARSLRRWLATEMADTSTVERARTSQRRHRRSLGKPGGPRSDSGAAYEIVELSNNWSDEPDAAIDRPMAKLPCEIFLNRLLRTRVSVAKYTDRVVELIFGAVMDSQSPPLCIKFLFDFLDQQAEALGIHDPGVLHAWKANCLHLRFWNQILINLDYVFDIPLLRNTALERSFHSFSQAITYACSPVLDKVTMDSPINKALFSSDIERHWLTVKKYFAEIKAMPSISQHDVNVSLCQHSKNHKNEFNVSWALYELYTRYVTICYDTIITELRTVVTTEASASDLSCNAMGNTESYPYSHGTSSLRGDFLDHQNNNWNPLCLLQTLQEVNSCMMMVICSGSKNSSNDKLSTSKPPPSSPQSSVLQPHHQLSNGRGQSSLRSVVPNSERKLPPLPTPP</sequence>
<dbReference type="InterPro" id="IPR016201">
    <property type="entry name" value="PSI"/>
</dbReference>
<keyword evidence="16" id="KW-1185">Reference proteome</keyword>
<evidence type="ECO:0000256" key="11">
    <source>
        <dbReference type="SAM" id="MobiDB-lite"/>
    </source>
</evidence>